<evidence type="ECO:0000313" key="8">
    <source>
        <dbReference type="Proteomes" id="UP001140949"/>
    </source>
</evidence>
<evidence type="ECO:0000256" key="2">
    <source>
        <dbReference type="ARBA" id="ARBA00022771"/>
    </source>
</evidence>
<evidence type="ECO:0000313" key="7">
    <source>
        <dbReference type="EMBL" id="KAJ6792980.1"/>
    </source>
</evidence>
<keyword evidence="5" id="KW-1133">Transmembrane helix</keyword>
<dbReference type="Gene3D" id="3.30.40.10">
    <property type="entry name" value="Zinc/RING finger domain, C3HC4 (zinc finger)"/>
    <property type="match status" value="1"/>
</dbReference>
<reference evidence="7" key="2">
    <citation type="submission" date="2023-04" db="EMBL/GenBank/DDBJ databases">
        <authorList>
            <person name="Bruccoleri R.E."/>
            <person name="Oakeley E.J."/>
            <person name="Faust A.-M."/>
            <person name="Dessus-Babus S."/>
            <person name="Altorfer M."/>
            <person name="Burckhardt D."/>
            <person name="Oertli M."/>
            <person name="Naumann U."/>
            <person name="Petersen F."/>
            <person name="Wong J."/>
        </authorList>
    </citation>
    <scope>NUCLEOTIDE SEQUENCE</scope>
    <source>
        <strain evidence="7">GSM-AAB239-AS_SAM_17_03QT</strain>
        <tissue evidence="7">Leaf</tissue>
    </source>
</reference>
<evidence type="ECO:0000256" key="3">
    <source>
        <dbReference type="ARBA" id="ARBA00022833"/>
    </source>
</evidence>
<dbReference type="InterPro" id="IPR011016">
    <property type="entry name" value="Znf_RING-CH"/>
</dbReference>
<dbReference type="SUPFAM" id="SSF57850">
    <property type="entry name" value="RING/U-box"/>
    <property type="match status" value="1"/>
</dbReference>
<gene>
    <name evidence="7" type="ORF">M6B38_112175</name>
</gene>
<feature type="compositionally biased region" description="Low complexity" evidence="4">
    <location>
        <begin position="64"/>
        <end position="85"/>
    </location>
</feature>
<evidence type="ECO:0000256" key="5">
    <source>
        <dbReference type="SAM" id="Phobius"/>
    </source>
</evidence>
<dbReference type="PROSITE" id="PS51292">
    <property type="entry name" value="ZF_RING_CH"/>
    <property type="match status" value="1"/>
</dbReference>
<keyword evidence="8" id="KW-1185">Reference proteome</keyword>
<comment type="caution">
    <text evidence="7">The sequence shown here is derived from an EMBL/GenBank/DDBJ whole genome shotgun (WGS) entry which is preliminary data.</text>
</comment>
<organism evidence="7 8">
    <name type="scientific">Iris pallida</name>
    <name type="common">Sweet iris</name>
    <dbReference type="NCBI Taxonomy" id="29817"/>
    <lineage>
        <taxon>Eukaryota</taxon>
        <taxon>Viridiplantae</taxon>
        <taxon>Streptophyta</taxon>
        <taxon>Embryophyta</taxon>
        <taxon>Tracheophyta</taxon>
        <taxon>Spermatophyta</taxon>
        <taxon>Magnoliopsida</taxon>
        <taxon>Liliopsida</taxon>
        <taxon>Asparagales</taxon>
        <taxon>Iridaceae</taxon>
        <taxon>Iridoideae</taxon>
        <taxon>Irideae</taxon>
        <taxon>Iris</taxon>
    </lineage>
</organism>
<reference evidence="7" key="1">
    <citation type="journal article" date="2023" name="GigaByte">
        <title>Genome assembly of the bearded iris, Iris pallida Lam.</title>
        <authorList>
            <person name="Bruccoleri R.E."/>
            <person name="Oakeley E.J."/>
            <person name="Faust A.M.E."/>
            <person name="Altorfer M."/>
            <person name="Dessus-Babus S."/>
            <person name="Burckhardt D."/>
            <person name="Oertli M."/>
            <person name="Naumann U."/>
            <person name="Petersen F."/>
            <person name="Wong J."/>
        </authorList>
    </citation>
    <scope>NUCLEOTIDE SEQUENCE</scope>
    <source>
        <strain evidence="7">GSM-AAB239-AS_SAM_17_03QT</strain>
    </source>
</reference>
<proteinExistence type="predicted"/>
<dbReference type="PANTHER" id="PTHR46158:SF1">
    <property type="entry name" value="RING_U-BOX SUPERFAMILY PROTEIN"/>
    <property type="match status" value="1"/>
</dbReference>
<keyword evidence="5" id="KW-0812">Transmembrane</keyword>
<feature type="domain" description="RING-CH-type" evidence="6">
    <location>
        <begin position="241"/>
        <end position="303"/>
    </location>
</feature>
<dbReference type="PANTHER" id="PTHR46158">
    <property type="entry name" value="OS02G0165000 PROTEIN"/>
    <property type="match status" value="1"/>
</dbReference>
<feature type="region of interest" description="Disordered" evidence="4">
    <location>
        <begin position="54"/>
        <end position="85"/>
    </location>
</feature>
<dbReference type="Pfam" id="PF12906">
    <property type="entry name" value="RINGv"/>
    <property type="match status" value="1"/>
</dbReference>
<feature type="transmembrane region" description="Helical" evidence="5">
    <location>
        <begin position="391"/>
        <end position="412"/>
    </location>
</feature>
<dbReference type="GO" id="GO:0008270">
    <property type="term" value="F:zinc ion binding"/>
    <property type="evidence" value="ECO:0007669"/>
    <property type="project" value="UniProtKB-KW"/>
</dbReference>
<keyword evidence="1" id="KW-0479">Metal-binding</keyword>
<dbReference type="InterPro" id="IPR013083">
    <property type="entry name" value="Znf_RING/FYVE/PHD"/>
</dbReference>
<dbReference type="AlphaFoldDB" id="A0AAX6DMF6"/>
<dbReference type="SMART" id="SM00744">
    <property type="entry name" value="RINGv"/>
    <property type="match status" value="1"/>
</dbReference>
<feature type="compositionally biased region" description="Polar residues" evidence="4">
    <location>
        <begin position="218"/>
        <end position="228"/>
    </location>
</feature>
<feature type="transmembrane region" description="Helical" evidence="5">
    <location>
        <begin position="418"/>
        <end position="444"/>
    </location>
</feature>
<evidence type="ECO:0000256" key="4">
    <source>
        <dbReference type="SAM" id="MobiDB-lite"/>
    </source>
</evidence>
<sequence length="487" mass="54571">MATKDVIFHEIGVDEDWKEVERCQSNEISEVAETFQKKKKPRLSVVIPSRNLGDSSTRINMPWTPSSASAKAPTSARVSVSPSLSSMEGKQSIKRLLPRLSFKSPSLATATDKHDVQAANASRNEKPSVLRSLSFKKMFTPKMRRTSSLPISVEQIDDALQCANTMDHLALVKKEDQKHMSRSLSVPLNVKTRSIRRTESLRSRFRVIPSTPRVMDMSSATTSSNSIADHSDIDGNDNGEDIPEEEAVCRICMVELCEGGDMMKLECNCKGELALAHQECAIKWFSIKGTKNCEVCKQEVRNLPVTLLRIQYVQTAVTGTVNRLHHSFNPLRLWFDMPILIIISMLSYFCFLEQLLVFSTGTAALTVSLPFSFILGFLASMTASTMMLGGYVWTYAVVQFVLVVVFAHHFYSVIHMRAITSIVLATFVGFGLTMGLSSIILEVLRWRRRSRIRLQNRRNSEDTSTDSTVPVIHESNLPENSSHVVIF</sequence>
<keyword evidence="5" id="KW-0472">Membrane</keyword>
<evidence type="ECO:0000259" key="6">
    <source>
        <dbReference type="PROSITE" id="PS51292"/>
    </source>
</evidence>
<protein>
    <submittedName>
        <fullName evidence="7">E3 ubiquitin-protein ligase MARCH10 isoform X2</fullName>
    </submittedName>
</protein>
<keyword evidence="2" id="KW-0863">Zinc-finger</keyword>
<dbReference type="EMBL" id="JANAVB010043220">
    <property type="protein sequence ID" value="KAJ6792980.1"/>
    <property type="molecule type" value="Genomic_DNA"/>
</dbReference>
<feature type="transmembrane region" description="Helical" evidence="5">
    <location>
        <begin position="355"/>
        <end position="379"/>
    </location>
</feature>
<dbReference type="Proteomes" id="UP001140949">
    <property type="component" value="Unassembled WGS sequence"/>
</dbReference>
<keyword evidence="3" id="KW-0862">Zinc</keyword>
<dbReference type="CDD" id="cd16495">
    <property type="entry name" value="RING_CH-C4HC3_MARCH"/>
    <property type="match status" value="1"/>
</dbReference>
<feature type="region of interest" description="Disordered" evidence="4">
    <location>
        <begin position="215"/>
        <end position="239"/>
    </location>
</feature>
<name>A0AAX6DMF6_IRIPA</name>
<accession>A0AAX6DMF6</accession>
<evidence type="ECO:0000256" key="1">
    <source>
        <dbReference type="ARBA" id="ARBA00022723"/>
    </source>
</evidence>